<accession>A0A8T9IEQ7</accession>
<gene>
    <name evidence="1" type="ORF">MOV10_14445</name>
</gene>
<dbReference type="AlphaFoldDB" id="A0A8T9IEQ7"/>
<name>A0A8T9IEQ7_SALET</name>
<proteinExistence type="predicted"/>
<evidence type="ECO:0000313" key="1">
    <source>
        <dbReference type="EMBL" id="UNO32336.1"/>
    </source>
</evidence>
<reference evidence="1" key="1">
    <citation type="submission" date="2022-03" db="EMBL/GenBank/DDBJ databases">
        <title>Genome Sequence of a New Salmonella enterica Strain (Salmonella Abeokuta) isolated from Poultry Feed in Nigeria.</title>
        <authorList>
            <person name="Fagbamila I."/>
            <person name="Barco L."/>
            <person name="Monorella C."/>
            <person name="Beld M.V.D."/>
            <person name="Mooijman K."/>
            <person name="Hernandez-Segura A."/>
            <person name="Orsini M."/>
            <person name="Ajayi O."/>
            <person name="Ngulukun S."/>
            <person name="Jambalang A.-R."/>
            <person name="Sati N."/>
            <person name="Emmennaa P."/>
            <person name="Ankeli P."/>
            <person name="Muhammad M."/>
        </authorList>
    </citation>
    <scope>NUCLEOTIDE SEQUENCE</scope>
    <source>
        <strain evidence="1">OG19FER4</strain>
    </source>
</reference>
<dbReference type="RefSeq" id="WP_242105188.1">
    <property type="nucleotide sequence ID" value="NZ_CP093445.1"/>
</dbReference>
<dbReference type="EMBL" id="CP093445">
    <property type="protein sequence ID" value="UNO32336.1"/>
    <property type="molecule type" value="Genomic_DNA"/>
</dbReference>
<organism evidence="1">
    <name type="scientific">Salmonella enterica subsp. enterica serovar Abeokuta</name>
    <dbReference type="NCBI Taxonomy" id="2926665"/>
    <lineage>
        <taxon>Bacteria</taxon>
        <taxon>Pseudomonadati</taxon>
        <taxon>Pseudomonadota</taxon>
        <taxon>Gammaproteobacteria</taxon>
        <taxon>Enterobacterales</taxon>
        <taxon>Enterobacteriaceae</taxon>
        <taxon>Salmonella</taxon>
    </lineage>
</organism>
<protein>
    <submittedName>
        <fullName evidence="1">Uncharacterized protein</fullName>
    </submittedName>
</protein>
<sequence length="167" mass="19618">MKDNDRKTKLQILNAFYKVRNEQNIPPNNLDLNKIIIEKTVEKYKCTLLENGLIRFHSFSDGELPPMYSLSQRVWRTTHSASEERVLWTWRPKTQTFEIWVGDESYEDAYGSLGKTYKNKPLSEMLNSINPAYITYPNRNGGDRIFRCVWLASHMSMFTAIIQTMVE</sequence>